<organism evidence="2 3">
    <name type="scientific">Arthrobacter liuii</name>
    <dbReference type="NCBI Taxonomy" id="1476996"/>
    <lineage>
        <taxon>Bacteria</taxon>
        <taxon>Bacillati</taxon>
        <taxon>Actinomycetota</taxon>
        <taxon>Actinomycetes</taxon>
        <taxon>Micrococcales</taxon>
        <taxon>Micrococcaceae</taxon>
        <taxon>Arthrobacter</taxon>
    </lineage>
</organism>
<keyword evidence="3" id="KW-1185">Reference proteome</keyword>
<dbReference type="Proteomes" id="UP000643279">
    <property type="component" value="Unassembled WGS sequence"/>
</dbReference>
<accession>A0ABQ2AN99</accession>
<feature type="transmembrane region" description="Helical" evidence="1">
    <location>
        <begin position="20"/>
        <end position="39"/>
    </location>
</feature>
<keyword evidence="1" id="KW-1133">Transmembrane helix</keyword>
<name>A0ABQ2AN99_9MICC</name>
<keyword evidence="1" id="KW-0812">Transmembrane</keyword>
<evidence type="ECO:0000313" key="2">
    <source>
        <dbReference type="EMBL" id="GGH93324.1"/>
    </source>
</evidence>
<sequence length="70" mass="7915">MSTADSPRQTAHWLRLFKRLLPAAVVVILGVLAGTWLILPQGRWPEVLDQAWASLVYRQNWLVADAAVDY</sequence>
<dbReference type="EMBL" id="BMFW01000004">
    <property type="protein sequence ID" value="GGH93324.1"/>
    <property type="molecule type" value="Genomic_DNA"/>
</dbReference>
<proteinExistence type="predicted"/>
<keyword evidence="1" id="KW-0472">Membrane</keyword>
<protein>
    <submittedName>
        <fullName evidence="2">Uncharacterized protein</fullName>
    </submittedName>
</protein>
<reference evidence="3" key="1">
    <citation type="journal article" date="2019" name="Int. J. Syst. Evol. Microbiol.">
        <title>The Global Catalogue of Microorganisms (GCM) 10K type strain sequencing project: providing services to taxonomists for standard genome sequencing and annotation.</title>
        <authorList>
            <consortium name="The Broad Institute Genomics Platform"/>
            <consortium name="The Broad Institute Genome Sequencing Center for Infectious Disease"/>
            <person name="Wu L."/>
            <person name="Ma J."/>
        </authorList>
    </citation>
    <scope>NUCLEOTIDE SEQUENCE [LARGE SCALE GENOMIC DNA]</scope>
    <source>
        <strain evidence="3">CGMCC 1.12778</strain>
    </source>
</reference>
<evidence type="ECO:0000313" key="3">
    <source>
        <dbReference type="Proteomes" id="UP000643279"/>
    </source>
</evidence>
<gene>
    <name evidence="2" type="ORF">GCM10007170_13940</name>
</gene>
<comment type="caution">
    <text evidence="2">The sequence shown here is derived from an EMBL/GenBank/DDBJ whole genome shotgun (WGS) entry which is preliminary data.</text>
</comment>
<evidence type="ECO:0000256" key="1">
    <source>
        <dbReference type="SAM" id="Phobius"/>
    </source>
</evidence>